<dbReference type="RefSeq" id="WP_377352098.1">
    <property type="nucleotide sequence ID" value="NZ_JBHTLQ010000002.1"/>
</dbReference>
<dbReference type="InterPro" id="IPR011055">
    <property type="entry name" value="Dup_hybrid_motif"/>
</dbReference>
<dbReference type="PANTHER" id="PTHR21666:SF285">
    <property type="entry name" value="M23 FAMILY METALLOPEPTIDASE"/>
    <property type="match status" value="1"/>
</dbReference>
<comment type="caution">
    <text evidence="2">The sequence shown here is derived from an EMBL/GenBank/DDBJ whole genome shotgun (WGS) entry which is preliminary data.</text>
</comment>
<dbReference type="Pfam" id="PF01551">
    <property type="entry name" value="Peptidase_M23"/>
    <property type="match status" value="1"/>
</dbReference>
<sequence length="230" mass="24442">MFVDGVMEGQASEAGYFFVGFDRDAPAQVEIKVATPDGEATHIAVIAPGVFNIQRIDGLPQDQVSPQDPVLLARIAAEVERKTAGFASLADLDAFRTGFITPVAKYRLSAKFGGQRILNGEPKRPHYGDDLAAPVGTPIRAPAAGVVAFAETGLHFEGGLTLIDHGQGLITAYLHQSRIDVKAGDSVARGQVIGAVGKEGRVTGPHLCWRMKWHGRNLDPMLLVGAKAPL</sequence>
<dbReference type="GO" id="GO:0016787">
    <property type="term" value="F:hydrolase activity"/>
    <property type="evidence" value="ECO:0007669"/>
    <property type="project" value="UniProtKB-KW"/>
</dbReference>
<dbReference type="SUPFAM" id="SSF51261">
    <property type="entry name" value="Duplicated hybrid motif"/>
    <property type="match status" value="1"/>
</dbReference>
<organism evidence="2 3">
    <name type="scientific">Phenylobacterium conjunctum</name>
    <dbReference type="NCBI Taxonomy" id="1298959"/>
    <lineage>
        <taxon>Bacteria</taxon>
        <taxon>Pseudomonadati</taxon>
        <taxon>Pseudomonadota</taxon>
        <taxon>Alphaproteobacteria</taxon>
        <taxon>Caulobacterales</taxon>
        <taxon>Caulobacteraceae</taxon>
        <taxon>Phenylobacterium</taxon>
    </lineage>
</organism>
<feature type="domain" description="M23ase beta-sheet core" evidence="1">
    <location>
        <begin position="125"/>
        <end position="220"/>
    </location>
</feature>
<gene>
    <name evidence="2" type="ORF">ACFQ27_01415</name>
</gene>
<name>A0ABW3SWE8_9CAUL</name>
<dbReference type="Gene3D" id="2.70.70.10">
    <property type="entry name" value="Glucose Permease (Domain IIA)"/>
    <property type="match status" value="1"/>
</dbReference>
<dbReference type="EC" id="3.4.24.-" evidence="2"/>
<accession>A0ABW3SWE8</accession>
<evidence type="ECO:0000313" key="2">
    <source>
        <dbReference type="EMBL" id="MFD1189224.1"/>
    </source>
</evidence>
<proteinExistence type="predicted"/>
<evidence type="ECO:0000313" key="3">
    <source>
        <dbReference type="Proteomes" id="UP001597216"/>
    </source>
</evidence>
<keyword evidence="2" id="KW-0378">Hydrolase</keyword>
<keyword evidence="3" id="KW-1185">Reference proteome</keyword>
<dbReference type="PANTHER" id="PTHR21666">
    <property type="entry name" value="PEPTIDASE-RELATED"/>
    <property type="match status" value="1"/>
</dbReference>
<dbReference type="InterPro" id="IPR050570">
    <property type="entry name" value="Cell_wall_metabolism_enzyme"/>
</dbReference>
<evidence type="ECO:0000259" key="1">
    <source>
        <dbReference type="Pfam" id="PF01551"/>
    </source>
</evidence>
<dbReference type="InterPro" id="IPR016047">
    <property type="entry name" value="M23ase_b-sheet_dom"/>
</dbReference>
<dbReference type="Proteomes" id="UP001597216">
    <property type="component" value="Unassembled WGS sequence"/>
</dbReference>
<reference evidence="3" key="1">
    <citation type="journal article" date="2019" name="Int. J. Syst. Evol. Microbiol.">
        <title>The Global Catalogue of Microorganisms (GCM) 10K type strain sequencing project: providing services to taxonomists for standard genome sequencing and annotation.</title>
        <authorList>
            <consortium name="The Broad Institute Genomics Platform"/>
            <consortium name="The Broad Institute Genome Sequencing Center for Infectious Disease"/>
            <person name="Wu L."/>
            <person name="Ma J."/>
        </authorList>
    </citation>
    <scope>NUCLEOTIDE SEQUENCE [LARGE SCALE GENOMIC DNA]</scope>
    <source>
        <strain evidence="3">CCUG 55074</strain>
    </source>
</reference>
<dbReference type="EMBL" id="JBHTLQ010000002">
    <property type="protein sequence ID" value="MFD1189224.1"/>
    <property type="molecule type" value="Genomic_DNA"/>
</dbReference>
<dbReference type="CDD" id="cd12797">
    <property type="entry name" value="M23_peptidase"/>
    <property type="match status" value="1"/>
</dbReference>
<protein>
    <submittedName>
        <fullName evidence="2">M23 family metallopeptidase</fullName>
        <ecNumber evidence="2">3.4.24.-</ecNumber>
    </submittedName>
</protein>